<reference evidence="2" key="1">
    <citation type="journal article" date="2014" name="Front. Microbiol.">
        <title>High frequency of phylogenetically diverse reductive dehalogenase-homologous genes in deep subseafloor sedimentary metagenomes.</title>
        <authorList>
            <person name="Kawai M."/>
            <person name="Futagami T."/>
            <person name="Toyoda A."/>
            <person name="Takaki Y."/>
            <person name="Nishi S."/>
            <person name="Hori S."/>
            <person name="Arai W."/>
            <person name="Tsubouchi T."/>
            <person name="Morono Y."/>
            <person name="Uchiyama I."/>
            <person name="Ito T."/>
            <person name="Fujiyama A."/>
            <person name="Inagaki F."/>
            <person name="Takami H."/>
        </authorList>
    </citation>
    <scope>NUCLEOTIDE SEQUENCE</scope>
    <source>
        <strain evidence="2">Expedition CK06-06</strain>
    </source>
</reference>
<gene>
    <name evidence="2" type="ORF">S01H4_20822</name>
</gene>
<comment type="caution">
    <text evidence="2">The sequence shown here is derived from an EMBL/GenBank/DDBJ whole genome shotgun (WGS) entry which is preliminary data.</text>
</comment>
<proteinExistence type="predicted"/>
<protein>
    <submittedName>
        <fullName evidence="2">Uncharacterized protein</fullName>
    </submittedName>
</protein>
<organism evidence="2">
    <name type="scientific">marine sediment metagenome</name>
    <dbReference type="NCBI Taxonomy" id="412755"/>
    <lineage>
        <taxon>unclassified sequences</taxon>
        <taxon>metagenomes</taxon>
        <taxon>ecological metagenomes</taxon>
    </lineage>
</organism>
<name>X0ZEE6_9ZZZZ</name>
<evidence type="ECO:0000313" key="2">
    <source>
        <dbReference type="EMBL" id="GAG67669.1"/>
    </source>
</evidence>
<accession>X0ZEE6</accession>
<dbReference type="EMBL" id="BART01009393">
    <property type="protein sequence ID" value="GAG67669.1"/>
    <property type="molecule type" value="Genomic_DNA"/>
</dbReference>
<dbReference type="AlphaFoldDB" id="X0ZEE6"/>
<feature type="transmembrane region" description="Helical" evidence="1">
    <location>
        <begin position="25"/>
        <end position="43"/>
    </location>
</feature>
<evidence type="ECO:0000256" key="1">
    <source>
        <dbReference type="SAM" id="Phobius"/>
    </source>
</evidence>
<feature type="non-terminal residue" evidence="2">
    <location>
        <position position="1"/>
    </location>
</feature>
<sequence>VPPLTMILYQILPAYTPISDPFMEWMLLFSILAWVDPLCIYTIRQFKKEKMLQKKLIK</sequence>
<keyword evidence="1" id="KW-1133">Transmembrane helix</keyword>
<keyword evidence="1" id="KW-0812">Transmembrane</keyword>
<keyword evidence="1" id="KW-0472">Membrane</keyword>